<feature type="coiled-coil region" evidence="2">
    <location>
        <begin position="81"/>
        <end position="115"/>
    </location>
</feature>
<sequence length="144" mass="16482">MEDLLLKCDVHNNKILKMFCQDHSQLCCSDCVLLNHRQCTNLALISDSVKKVSVNRHQLSTKIKTVLTKLNKCKITQEAGIQSVDGSYAEKQQEIREMRKKLNAALDKLENTTLKDLDEIRNALKISLKKDVDNCSRLKDELHC</sequence>
<dbReference type="CDD" id="cd19756">
    <property type="entry name" value="Bbox2"/>
    <property type="match status" value="1"/>
</dbReference>
<dbReference type="SUPFAM" id="SSF57845">
    <property type="entry name" value="B-box zinc-binding domain"/>
    <property type="match status" value="1"/>
</dbReference>
<dbReference type="EMBL" id="JAIWYP010000010">
    <property type="protein sequence ID" value="KAH3750147.1"/>
    <property type="molecule type" value="Genomic_DNA"/>
</dbReference>
<organism evidence="4 5">
    <name type="scientific">Dreissena polymorpha</name>
    <name type="common">Zebra mussel</name>
    <name type="synonym">Mytilus polymorpha</name>
    <dbReference type="NCBI Taxonomy" id="45954"/>
    <lineage>
        <taxon>Eukaryota</taxon>
        <taxon>Metazoa</taxon>
        <taxon>Spiralia</taxon>
        <taxon>Lophotrochozoa</taxon>
        <taxon>Mollusca</taxon>
        <taxon>Bivalvia</taxon>
        <taxon>Autobranchia</taxon>
        <taxon>Heteroconchia</taxon>
        <taxon>Euheterodonta</taxon>
        <taxon>Imparidentia</taxon>
        <taxon>Neoheterodontei</taxon>
        <taxon>Myida</taxon>
        <taxon>Dreissenoidea</taxon>
        <taxon>Dreissenidae</taxon>
        <taxon>Dreissena</taxon>
    </lineage>
</organism>
<dbReference type="Proteomes" id="UP000828390">
    <property type="component" value="Unassembled WGS sequence"/>
</dbReference>
<keyword evidence="1" id="KW-0862">Zinc</keyword>
<dbReference type="AlphaFoldDB" id="A0A9D4I834"/>
<reference evidence="4" key="1">
    <citation type="journal article" date="2019" name="bioRxiv">
        <title>The Genome of the Zebra Mussel, Dreissena polymorpha: A Resource for Invasive Species Research.</title>
        <authorList>
            <person name="McCartney M.A."/>
            <person name="Auch B."/>
            <person name="Kono T."/>
            <person name="Mallez S."/>
            <person name="Zhang Y."/>
            <person name="Obille A."/>
            <person name="Becker A."/>
            <person name="Abrahante J.E."/>
            <person name="Garbe J."/>
            <person name="Badalamenti J.P."/>
            <person name="Herman A."/>
            <person name="Mangelson H."/>
            <person name="Liachko I."/>
            <person name="Sullivan S."/>
            <person name="Sone E.D."/>
            <person name="Koren S."/>
            <person name="Silverstein K.A.T."/>
            <person name="Beckman K.B."/>
            <person name="Gohl D.M."/>
        </authorList>
    </citation>
    <scope>NUCLEOTIDE SEQUENCE</scope>
    <source>
        <strain evidence="4">Duluth1</strain>
        <tissue evidence="4">Whole animal</tissue>
    </source>
</reference>
<accession>A0A9D4I834</accession>
<evidence type="ECO:0000313" key="4">
    <source>
        <dbReference type="EMBL" id="KAH3750147.1"/>
    </source>
</evidence>
<keyword evidence="5" id="KW-1185">Reference proteome</keyword>
<dbReference type="InterPro" id="IPR000315">
    <property type="entry name" value="Znf_B-box"/>
</dbReference>
<dbReference type="GO" id="GO:0008270">
    <property type="term" value="F:zinc ion binding"/>
    <property type="evidence" value="ECO:0007669"/>
    <property type="project" value="UniProtKB-KW"/>
</dbReference>
<keyword evidence="2" id="KW-0175">Coiled coil</keyword>
<evidence type="ECO:0000313" key="5">
    <source>
        <dbReference type="Proteomes" id="UP000828390"/>
    </source>
</evidence>
<evidence type="ECO:0000256" key="1">
    <source>
        <dbReference type="PROSITE-ProRule" id="PRU00024"/>
    </source>
</evidence>
<gene>
    <name evidence="4" type="ORF">DPMN_184665</name>
</gene>
<name>A0A9D4I834_DREPO</name>
<feature type="domain" description="B box-type" evidence="3">
    <location>
        <begin position="3"/>
        <end position="37"/>
    </location>
</feature>
<dbReference type="Gene3D" id="3.30.160.60">
    <property type="entry name" value="Classic Zinc Finger"/>
    <property type="match status" value="1"/>
</dbReference>
<comment type="caution">
    <text evidence="4">The sequence shown here is derived from an EMBL/GenBank/DDBJ whole genome shotgun (WGS) entry which is preliminary data.</text>
</comment>
<evidence type="ECO:0000259" key="3">
    <source>
        <dbReference type="PROSITE" id="PS50119"/>
    </source>
</evidence>
<protein>
    <recommendedName>
        <fullName evidence="3">B box-type domain-containing protein</fullName>
    </recommendedName>
</protein>
<proteinExistence type="predicted"/>
<dbReference type="Pfam" id="PF00643">
    <property type="entry name" value="zf-B_box"/>
    <property type="match status" value="1"/>
</dbReference>
<reference evidence="4" key="2">
    <citation type="submission" date="2020-11" db="EMBL/GenBank/DDBJ databases">
        <authorList>
            <person name="McCartney M.A."/>
            <person name="Auch B."/>
            <person name="Kono T."/>
            <person name="Mallez S."/>
            <person name="Becker A."/>
            <person name="Gohl D.M."/>
            <person name="Silverstein K.A.T."/>
            <person name="Koren S."/>
            <person name="Bechman K.B."/>
            <person name="Herman A."/>
            <person name="Abrahante J.E."/>
            <person name="Garbe J."/>
        </authorList>
    </citation>
    <scope>NUCLEOTIDE SEQUENCE</scope>
    <source>
        <strain evidence="4">Duluth1</strain>
        <tissue evidence="4">Whole animal</tissue>
    </source>
</reference>
<keyword evidence="1" id="KW-0479">Metal-binding</keyword>
<keyword evidence="1" id="KW-0863">Zinc-finger</keyword>
<dbReference type="PROSITE" id="PS50119">
    <property type="entry name" value="ZF_BBOX"/>
    <property type="match status" value="1"/>
</dbReference>
<evidence type="ECO:0000256" key="2">
    <source>
        <dbReference type="SAM" id="Coils"/>
    </source>
</evidence>